<keyword evidence="6 9" id="KW-1133">Transmembrane helix</keyword>
<gene>
    <name evidence="11" type="ORF">SAMN02745941_03510</name>
</gene>
<keyword evidence="3 8" id="KW-1003">Cell membrane</keyword>
<evidence type="ECO:0000313" key="12">
    <source>
        <dbReference type="Proteomes" id="UP000184241"/>
    </source>
</evidence>
<evidence type="ECO:0000256" key="8">
    <source>
        <dbReference type="PIRNR" id="PIRNR006351"/>
    </source>
</evidence>
<keyword evidence="7 8" id="KW-0472">Membrane</keyword>
<protein>
    <recommendedName>
        <fullName evidence="8">Permease IIC component</fullName>
    </recommendedName>
</protein>
<feature type="transmembrane region" description="Helical" evidence="9">
    <location>
        <begin position="393"/>
        <end position="412"/>
    </location>
</feature>
<keyword evidence="4 8" id="KW-0762">Sugar transport</keyword>
<reference evidence="11 12" key="1">
    <citation type="submission" date="2016-11" db="EMBL/GenBank/DDBJ databases">
        <authorList>
            <person name="Jaros S."/>
            <person name="Januszkiewicz K."/>
            <person name="Wedrychowicz H."/>
        </authorList>
    </citation>
    <scope>NUCLEOTIDE SEQUENCE [LARGE SCALE GENOMIC DNA]</scope>
    <source>
        <strain evidence="11 12">DSM 6191</strain>
    </source>
</reference>
<sequence length="432" mass="46433">MNGQSLMEKFSGFLEKYLMPIGDKISGQKHLKAVRDGMMAIVPLTIIGGLFLVVAAPPVSADVFAWSPKVQGMLLLPYTMTMAIMSIFATMAIAYSLAEQYNLNKLNSSIITGIVFLLLCAPAQTIIPTGAEKGMSVLAATYLDAKGLFTGIIIAIGVVEIIRFLKVKKITIKMPDGVPPAVSASFDSIIPLAVSIIVFYGISVILQANFGLSVPQVINKLLTPALNASDSLPFILFAILMMKLFWLLGIHGASIMSGLVTPIMTANLMTNAALSAGGESPVKIFTSVFMSCYAINNIAPAVLSMRSKSAHLKAIGKVAILPAIFNIGEPLVFGLPYVLNPILAIPFLVTPVINISLAYFAVSTGLVGKAIIEPPFTTPGPLYAFLATVDYKAIILWLVLLAISFITFYPFFKIYDKELLKKEQEEAEDLEA</sequence>
<feature type="transmembrane region" description="Helical" evidence="9">
    <location>
        <begin position="189"/>
        <end position="212"/>
    </location>
</feature>
<comment type="function">
    <text evidence="8">The phosphoenolpyruvate-dependent sugar phosphotransferase system (PTS), a major carbohydrate active -transport system, catalyzes the phosphorylation of incoming sugar substrates concomitant with their translocation across the cell membrane.</text>
</comment>
<feature type="transmembrane region" description="Helical" evidence="9">
    <location>
        <begin position="315"/>
        <end position="339"/>
    </location>
</feature>
<evidence type="ECO:0000256" key="7">
    <source>
        <dbReference type="ARBA" id="ARBA00023136"/>
    </source>
</evidence>
<dbReference type="InterPro" id="IPR003352">
    <property type="entry name" value="PTS_EIIC"/>
</dbReference>
<dbReference type="NCBIfam" id="TIGR00410">
    <property type="entry name" value="lacE"/>
    <property type="match status" value="1"/>
</dbReference>
<dbReference type="PIRSF" id="PIRSF006351">
    <property type="entry name" value="PTS_EIIC-Cellobiose"/>
    <property type="match status" value="1"/>
</dbReference>
<dbReference type="PROSITE" id="PS51105">
    <property type="entry name" value="PTS_EIIC_TYPE_3"/>
    <property type="match status" value="1"/>
</dbReference>
<feature type="transmembrane region" description="Helical" evidence="9">
    <location>
        <begin position="345"/>
        <end position="372"/>
    </location>
</feature>
<dbReference type="InterPro" id="IPR004796">
    <property type="entry name" value="PTS_IIC_cello"/>
</dbReference>
<dbReference type="GO" id="GO:0009401">
    <property type="term" value="P:phosphoenolpyruvate-dependent sugar phosphotransferase system"/>
    <property type="evidence" value="ECO:0007669"/>
    <property type="project" value="InterPro"/>
</dbReference>
<feature type="transmembrane region" description="Helical" evidence="9">
    <location>
        <begin position="38"/>
        <end position="56"/>
    </location>
</feature>
<feature type="transmembrane region" description="Helical" evidence="9">
    <location>
        <begin position="232"/>
        <end position="250"/>
    </location>
</feature>
<dbReference type="Proteomes" id="UP000184241">
    <property type="component" value="Unassembled WGS sequence"/>
</dbReference>
<feature type="transmembrane region" description="Helical" evidence="9">
    <location>
        <begin position="110"/>
        <end position="127"/>
    </location>
</feature>
<evidence type="ECO:0000256" key="6">
    <source>
        <dbReference type="ARBA" id="ARBA00022989"/>
    </source>
</evidence>
<evidence type="ECO:0000256" key="2">
    <source>
        <dbReference type="ARBA" id="ARBA00022448"/>
    </source>
</evidence>
<proteinExistence type="predicted"/>
<evidence type="ECO:0000256" key="4">
    <source>
        <dbReference type="ARBA" id="ARBA00022597"/>
    </source>
</evidence>
<comment type="subcellular location">
    <subcellularLocation>
        <location evidence="1">Cell membrane</location>
        <topology evidence="1">Multi-pass membrane protein</topology>
    </subcellularLocation>
</comment>
<evidence type="ECO:0000256" key="9">
    <source>
        <dbReference type="SAM" id="Phobius"/>
    </source>
</evidence>
<dbReference type="EMBL" id="FQXU01000011">
    <property type="protein sequence ID" value="SHI28496.1"/>
    <property type="molecule type" value="Genomic_DNA"/>
</dbReference>
<evidence type="ECO:0000256" key="3">
    <source>
        <dbReference type="ARBA" id="ARBA00022475"/>
    </source>
</evidence>
<evidence type="ECO:0000313" key="11">
    <source>
        <dbReference type="EMBL" id="SHI28496.1"/>
    </source>
</evidence>
<dbReference type="PANTHER" id="PTHR33989:SF4">
    <property type="entry name" value="PTS SYSTEM N,N'-DIACETYLCHITOBIOSE-SPECIFIC EIIC COMPONENT"/>
    <property type="match status" value="1"/>
</dbReference>
<evidence type="ECO:0000256" key="5">
    <source>
        <dbReference type="ARBA" id="ARBA00022692"/>
    </source>
</evidence>
<organism evidence="11 12">
    <name type="scientific">Clostridium intestinale DSM 6191</name>
    <dbReference type="NCBI Taxonomy" id="1121320"/>
    <lineage>
        <taxon>Bacteria</taxon>
        <taxon>Bacillati</taxon>
        <taxon>Bacillota</taxon>
        <taxon>Clostridia</taxon>
        <taxon>Eubacteriales</taxon>
        <taxon>Clostridiaceae</taxon>
        <taxon>Clostridium</taxon>
    </lineage>
</organism>
<feature type="transmembrane region" description="Helical" evidence="9">
    <location>
        <begin position="147"/>
        <end position="165"/>
    </location>
</feature>
<dbReference type="GO" id="GO:1901264">
    <property type="term" value="P:carbohydrate derivative transport"/>
    <property type="evidence" value="ECO:0007669"/>
    <property type="project" value="TreeGrafter"/>
</dbReference>
<dbReference type="GO" id="GO:0005886">
    <property type="term" value="C:plasma membrane"/>
    <property type="evidence" value="ECO:0007669"/>
    <property type="project" value="UniProtKB-SubCell"/>
</dbReference>
<keyword evidence="2 8" id="KW-0813">Transport</keyword>
<dbReference type="InterPro" id="IPR004501">
    <property type="entry name" value="PTS_EIIC_3"/>
</dbReference>
<dbReference type="GO" id="GO:0008982">
    <property type="term" value="F:protein-N(PI)-phosphohistidine-sugar phosphotransferase activity"/>
    <property type="evidence" value="ECO:0007669"/>
    <property type="project" value="UniProtKB-UniRule"/>
</dbReference>
<dbReference type="InterPro" id="IPR051088">
    <property type="entry name" value="PTS_Sugar-EIIC/EIIB"/>
</dbReference>
<feature type="transmembrane region" description="Helical" evidence="9">
    <location>
        <begin position="284"/>
        <end position="303"/>
    </location>
</feature>
<dbReference type="RefSeq" id="WP_073021583.1">
    <property type="nucleotide sequence ID" value="NZ_FQXU01000011.1"/>
</dbReference>
<keyword evidence="5 9" id="KW-0812">Transmembrane</keyword>
<dbReference type="AlphaFoldDB" id="A0A1M5ZWG0"/>
<accession>A0A1M5ZWG0</accession>
<feature type="domain" description="PTS EIIC type-3" evidence="10">
    <location>
        <begin position="14"/>
        <end position="411"/>
    </location>
</feature>
<dbReference type="Pfam" id="PF02378">
    <property type="entry name" value="PTS_EIIC"/>
    <property type="match status" value="1"/>
</dbReference>
<name>A0A1M5ZWG0_9CLOT</name>
<evidence type="ECO:0000259" key="10">
    <source>
        <dbReference type="PROSITE" id="PS51105"/>
    </source>
</evidence>
<dbReference type="PANTHER" id="PTHR33989">
    <property type="match status" value="1"/>
</dbReference>
<evidence type="ECO:0000256" key="1">
    <source>
        <dbReference type="ARBA" id="ARBA00004651"/>
    </source>
</evidence>
<feature type="transmembrane region" description="Helical" evidence="9">
    <location>
        <begin position="76"/>
        <end position="98"/>
    </location>
</feature>